<dbReference type="Proteomes" id="UP001597139">
    <property type="component" value="Unassembled WGS sequence"/>
</dbReference>
<reference evidence="9 10" key="1">
    <citation type="journal article" date="2019" name="Int. J. Syst. Evol. Microbiol.">
        <title>The Global Catalogue of Microorganisms (GCM) 10K type strain sequencing project: providing services to taxonomists for standard genome sequencing and annotation.</title>
        <authorList>
            <consortium name="The Broad Institute Genomics Platform"/>
            <consortium name="The Broad Institute Genome Sequencing Center for Infectious Disease"/>
            <person name="Wu L."/>
            <person name="Ma J."/>
        </authorList>
    </citation>
    <scope>NUCLEOTIDE SEQUENCE [LARGE SCALE GENOMIC DNA]</scope>
    <source>
        <strain evidence="9 10">CGMCC 1.12859</strain>
    </source>
</reference>
<dbReference type="NCBIfam" id="TIGR01979">
    <property type="entry name" value="sufS"/>
    <property type="match status" value="1"/>
</dbReference>
<dbReference type="InterPro" id="IPR002871">
    <property type="entry name" value="NIF_FeS_clus_asmbl_NifU_N"/>
</dbReference>
<keyword evidence="6" id="KW-0175">Coiled coil</keyword>
<feature type="domain" description="NIF system FeS cluster assembly NifU N-terminal" evidence="8">
    <location>
        <begin position="416"/>
        <end position="534"/>
    </location>
</feature>
<gene>
    <name evidence="9" type="ORF">ACFSAU_07385</name>
</gene>
<dbReference type="SUPFAM" id="SSF82649">
    <property type="entry name" value="SufE/NifU"/>
    <property type="match status" value="1"/>
</dbReference>
<dbReference type="RefSeq" id="WP_267646290.1">
    <property type="nucleotide sequence ID" value="NZ_JANHGR010000001.1"/>
</dbReference>
<dbReference type="AlphaFoldDB" id="A0ABD6BQE1"/>
<dbReference type="InterPro" id="IPR015422">
    <property type="entry name" value="PyrdxlP-dep_Trfase_small"/>
</dbReference>
<dbReference type="EC" id="2.8.1.7" evidence="2"/>
<comment type="caution">
    <text evidence="9">The sequence shown here is derived from an EMBL/GenBank/DDBJ whole genome shotgun (WGS) entry which is preliminary data.</text>
</comment>
<dbReference type="InterPro" id="IPR000192">
    <property type="entry name" value="Aminotrans_V_dom"/>
</dbReference>
<evidence type="ECO:0000313" key="9">
    <source>
        <dbReference type="EMBL" id="MFD1567312.1"/>
    </source>
</evidence>
<organism evidence="9 10">
    <name type="scientific">Halolamina litorea</name>
    <dbReference type="NCBI Taxonomy" id="1515593"/>
    <lineage>
        <taxon>Archaea</taxon>
        <taxon>Methanobacteriati</taxon>
        <taxon>Methanobacteriota</taxon>
        <taxon>Stenosarchaea group</taxon>
        <taxon>Halobacteria</taxon>
        <taxon>Halobacteriales</taxon>
        <taxon>Haloferacaceae</taxon>
    </lineage>
</organism>
<dbReference type="Pfam" id="PF01592">
    <property type="entry name" value="NifU_N"/>
    <property type="match status" value="1"/>
</dbReference>
<feature type="domain" description="Aminotransferase class V" evidence="7">
    <location>
        <begin position="25"/>
        <end position="396"/>
    </location>
</feature>
<accession>A0ABD6BQE1</accession>
<name>A0ABD6BQE1_9EURY</name>
<dbReference type="InterPro" id="IPR010970">
    <property type="entry name" value="Cys_dSase_SufS"/>
</dbReference>
<dbReference type="InterPro" id="IPR015421">
    <property type="entry name" value="PyrdxlP-dep_Trfase_major"/>
</dbReference>
<protein>
    <recommendedName>
        <fullName evidence="2">cysteine desulfurase</fullName>
        <ecNumber evidence="2">2.8.1.7</ecNumber>
    </recommendedName>
</protein>
<evidence type="ECO:0000313" key="10">
    <source>
        <dbReference type="Proteomes" id="UP001597139"/>
    </source>
</evidence>
<evidence type="ECO:0000256" key="6">
    <source>
        <dbReference type="SAM" id="Coils"/>
    </source>
</evidence>
<dbReference type="SUPFAM" id="SSF53383">
    <property type="entry name" value="PLP-dependent transferases"/>
    <property type="match status" value="1"/>
</dbReference>
<evidence type="ECO:0000256" key="4">
    <source>
        <dbReference type="ARBA" id="ARBA00022898"/>
    </source>
</evidence>
<dbReference type="CDD" id="cd06664">
    <property type="entry name" value="IscU_like"/>
    <property type="match status" value="1"/>
</dbReference>
<keyword evidence="10" id="KW-1185">Reference proteome</keyword>
<comment type="cofactor">
    <cofactor evidence="1">
        <name>pyridoxal 5'-phosphate</name>
        <dbReference type="ChEBI" id="CHEBI:597326"/>
    </cofactor>
</comment>
<evidence type="ECO:0000259" key="7">
    <source>
        <dbReference type="Pfam" id="PF00266"/>
    </source>
</evidence>
<keyword evidence="3 9" id="KW-0808">Transferase</keyword>
<dbReference type="InterPro" id="IPR015424">
    <property type="entry name" value="PyrdxlP-dep_Trfase"/>
</dbReference>
<dbReference type="PANTHER" id="PTHR43586">
    <property type="entry name" value="CYSTEINE DESULFURASE"/>
    <property type="match status" value="1"/>
</dbReference>
<comment type="catalytic activity">
    <reaction evidence="5">
        <text>(sulfur carrier)-H + L-cysteine = (sulfur carrier)-SH + L-alanine</text>
        <dbReference type="Rhea" id="RHEA:43892"/>
        <dbReference type="Rhea" id="RHEA-COMP:14737"/>
        <dbReference type="Rhea" id="RHEA-COMP:14739"/>
        <dbReference type="ChEBI" id="CHEBI:29917"/>
        <dbReference type="ChEBI" id="CHEBI:35235"/>
        <dbReference type="ChEBI" id="CHEBI:57972"/>
        <dbReference type="ChEBI" id="CHEBI:64428"/>
        <dbReference type="EC" id="2.8.1.7"/>
    </reaction>
</comment>
<dbReference type="Gene3D" id="3.40.640.10">
    <property type="entry name" value="Type I PLP-dependent aspartate aminotransferase-like (Major domain)"/>
    <property type="match status" value="1"/>
</dbReference>
<feature type="coiled-coil region" evidence="6">
    <location>
        <begin position="386"/>
        <end position="413"/>
    </location>
</feature>
<evidence type="ECO:0000256" key="5">
    <source>
        <dbReference type="ARBA" id="ARBA00050776"/>
    </source>
</evidence>
<sequence>MSPDVAAVRDDYPVLDRSVNGQPLTYLDNAATTHTPRQVYETFESFYAGYNANVHRGIHELSHEASVAYEAAHDRVAEFVGADGREEMVFTRNTTESINLVAHGLALPEFGPGDAIVTTEMEHHASLVTWQQVAKRTGADLRFVRVTEDGNLDVEHAKSLIDADTELVSIPHVSNVLGTVNPVRTFADLADDAGAVLLVDGAQSAPTRPVDVDAMGADFFAFSGHKMAGPTGIGGLYGRTGLLEEMEPFLYGGEMIRHVTFDRSTWNGLPWKFEAGTPPIAEGIALGAAVDYLDDLGMDWVRDHENRLAQYALERLSAREDVTTYGPGLGEERTGLVSFNVDGVHGHDLSSILNDRGIAVRAGDHCTQPLHDRLEIPGSVRASFYVYNTEAEIDRLLDAIEDARAKREAYLASDRYSDRLYDHHLHPRNGGGLEDPALVKSSEETACGDDGEFHVDIAPDGTIERLAFESQSCAVSRAVASLITEYLEGRTVAEAAEMEGEVASMLDGQFPDLRRDCVVGPEDVIREAAQEYLAGDDEAEGSTSAA</sequence>
<dbReference type="Gene3D" id="3.90.1010.10">
    <property type="match status" value="1"/>
</dbReference>
<dbReference type="PANTHER" id="PTHR43586:SF8">
    <property type="entry name" value="CYSTEINE DESULFURASE 1, CHLOROPLASTIC"/>
    <property type="match status" value="1"/>
</dbReference>
<proteinExistence type="predicted"/>
<dbReference type="Pfam" id="PF00266">
    <property type="entry name" value="Aminotran_5"/>
    <property type="match status" value="1"/>
</dbReference>
<evidence type="ECO:0000259" key="8">
    <source>
        <dbReference type="Pfam" id="PF01592"/>
    </source>
</evidence>
<dbReference type="CDD" id="cd06453">
    <property type="entry name" value="SufS_like"/>
    <property type="match status" value="1"/>
</dbReference>
<evidence type="ECO:0000256" key="1">
    <source>
        <dbReference type="ARBA" id="ARBA00001933"/>
    </source>
</evidence>
<keyword evidence="4" id="KW-0663">Pyridoxal phosphate</keyword>
<evidence type="ECO:0000256" key="2">
    <source>
        <dbReference type="ARBA" id="ARBA00012239"/>
    </source>
</evidence>
<dbReference type="Gene3D" id="3.90.1150.10">
    <property type="entry name" value="Aspartate Aminotransferase, domain 1"/>
    <property type="match status" value="1"/>
</dbReference>
<evidence type="ECO:0000256" key="3">
    <source>
        <dbReference type="ARBA" id="ARBA00022679"/>
    </source>
</evidence>
<dbReference type="GO" id="GO:0031071">
    <property type="term" value="F:cysteine desulfurase activity"/>
    <property type="evidence" value="ECO:0007669"/>
    <property type="project" value="UniProtKB-EC"/>
</dbReference>
<dbReference type="EMBL" id="JBHUCZ010000003">
    <property type="protein sequence ID" value="MFD1567312.1"/>
    <property type="molecule type" value="Genomic_DNA"/>
</dbReference>